<name>A0A2P2QT97_RHIMU</name>
<protein>
    <submittedName>
        <fullName evidence="1">Uncharacterized protein</fullName>
    </submittedName>
</protein>
<accession>A0A2P2QT97</accession>
<evidence type="ECO:0000313" key="1">
    <source>
        <dbReference type="EMBL" id="MBX70223.1"/>
    </source>
</evidence>
<organism evidence="1">
    <name type="scientific">Rhizophora mucronata</name>
    <name type="common">Asiatic mangrove</name>
    <dbReference type="NCBI Taxonomy" id="61149"/>
    <lineage>
        <taxon>Eukaryota</taxon>
        <taxon>Viridiplantae</taxon>
        <taxon>Streptophyta</taxon>
        <taxon>Embryophyta</taxon>
        <taxon>Tracheophyta</taxon>
        <taxon>Spermatophyta</taxon>
        <taxon>Magnoliopsida</taxon>
        <taxon>eudicotyledons</taxon>
        <taxon>Gunneridae</taxon>
        <taxon>Pentapetalae</taxon>
        <taxon>rosids</taxon>
        <taxon>fabids</taxon>
        <taxon>Malpighiales</taxon>
        <taxon>Rhizophoraceae</taxon>
        <taxon>Rhizophora</taxon>
    </lineage>
</organism>
<dbReference type="EMBL" id="GGEC01089739">
    <property type="protein sequence ID" value="MBX70223.1"/>
    <property type="molecule type" value="Transcribed_RNA"/>
</dbReference>
<dbReference type="AlphaFoldDB" id="A0A2P2QT97"/>
<proteinExistence type="predicted"/>
<reference evidence="1" key="1">
    <citation type="submission" date="2018-02" db="EMBL/GenBank/DDBJ databases">
        <title>Rhizophora mucronata_Transcriptome.</title>
        <authorList>
            <person name="Meera S.P."/>
            <person name="Sreeshan A."/>
            <person name="Augustine A."/>
        </authorList>
    </citation>
    <scope>NUCLEOTIDE SEQUENCE</scope>
    <source>
        <tissue evidence="1">Leaf</tissue>
    </source>
</reference>
<sequence length="21" mass="2529">MSSFIVFLVMFWELKLISPQL</sequence>